<dbReference type="RefSeq" id="XP_006815434.1">
    <property type="nucleotide sequence ID" value="XM_006815371.1"/>
</dbReference>
<dbReference type="InterPro" id="IPR011992">
    <property type="entry name" value="EF-hand-dom_pair"/>
</dbReference>
<organism evidence="5 6">
    <name type="scientific">Saccoglossus kowalevskii</name>
    <name type="common">Acorn worm</name>
    <dbReference type="NCBI Taxonomy" id="10224"/>
    <lineage>
        <taxon>Eukaryota</taxon>
        <taxon>Metazoa</taxon>
        <taxon>Hemichordata</taxon>
        <taxon>Enteropneusta</taxon>
        <taxon>Harrimaniidae</taxon>
        <taxon>Saccoglossus</taxon>
    </lineage>
</organism>
<evidence type="ECO:0000256" key="1">
    <source>
        <dbReference type="ARBA" id="ARBA00022837"/>
    </source>
</evidence>
<protein>
    <submittedName>
        <fullName evidence="6">Lysine-specific demethylase 8-like</fullName>
    </submittedName>
</protein>
<dbReference type="PANTHER" id="PTHR12461">
    <property type="entry name" value="HYPOXIA-INDUCIBLE FACTOR 1 ALPHA INHIBITOR-RELATED"/>
    <property type="match status" value="1"/>
</dbReference>
<feature type="region of interest" description="Disordered" evidence="2">
    <location>
        <begin position="323"/>
        <end position="345"/>
    </location>
</feature>
<dbReference type="InterPro" id="IPR018247">
    <property type="entry name" value="EF_Hand_1_Ca_BS"/>
</dbReference>
<dbReference type="PROSITE" id="PS51184">
    <property type="entry name" value="JMJC"/>
    <property type="match status" value="1"/>
</dbReference>
<evidence type="ECO:0000256" key="2">
    <source>
        <dbReference type="SAM" id="MobiDB-lite"/>
    </source>
</evidence>
<keyword evidence="5" id="KW-1185">Reference proteome</keyword>
<dbReference type="PROSITE" id="PS00018">
    <property type="entry name" value="EF_HAND_1"/>
    <property type="match status" value="1"/>
</dbReference>
<dbReference type="InterPro" id="IPR041667">
    <property type="entry name" value="Cupin_8"/>
</dbReference>
<dbReference type="Gene3D" id="1.10.238.10">
    <property type="entry name" value="EF-hand"/>
    <property type="match status" value="1"/>
</dbReference>
<dbReference type="PANTHER" id="PTHR12461:SF42">
    <property type="entry name" value="JMJC DOMAIN-CONTAINING PROTEIN"/>
    <property type="match status" value="1"/>
</dbReference>
<dbReference type="PROSITE" id="PS50222">
    <property type="entry name" value="EF_HAND_2"/>
    <property type="match status" value="1"/>
</dbReference>
<accession>A0ABM0M5Z3</accession>
<feature type="domain" description="JmjC" evidence="4">
    <location>
        <begin position="67"/>
        <end position="235"/>
    </location>
</feature>
<evidence type="ECO:0000259" key="4">
    <source>
        <dbReference type="PROSITE" id="PS51184"/>
    </source>
</evidence>
<name>A0ABM0M5Z3_SACKO</name>
<feature type="compositionally biased region" description="Acidic residues" evidence="2">
    <location>
        <begin position="334"/>
        <end position="345"/>
    </location>
</feature>
<dbReference type="SUPFAM" id="SSF47473">
    <property type="entry name" value="EF-hand"/>
    <property type="match status" value="1"/>
</dbReference>
<dbReference type="Pfam" id="PF13621">
    <property type="entry name" value="Cupin_8"/>
    <property type="match status" value="1"/>
</dbReference>
<evidence type="ECO:0000259" key="3">
    <source>
        <dbReference type="PROSITE" id="PS50222"/>
    </source>
</evidence>
<feature type="domain" description="EF-hand" evidence="3">
    <location>
        <begin position="281"/>
        <end position="316"/>
    </location>
</feature>
<proteinExistence type="predicted"/>
<reference evidence="6" key="1">
    <citation type="submission" date="2025-08" db="UniProtKB">
        <authorList>
            <consortium name="RefSeq"/>
        </authorList>
    </citation>
    <scope>IDENTIFICATION</scope>
    <source>
        <tissue evidence="6">Testes</tissue>
    </source>
</reference>
<sequence>MKYQTPKTFFEQYVKPGKPVLFRGAGKAMKSYLLWTDEYLRKKYGKLEAEVEEGKKENRSKELYHMSFSSFLDVYSKSDVYMVQSMHNEMKDEYMLLKCMLCGGFQKVLLDAVIWFSSGGTKSVLHFDALDNINCLMDGEKELIMVDRKESEHIDIDHPEGSFCGVDVDKVNMTKYPGLKNVPWYTATMKPSDCLFIPYKWFHQVSSSGRNLAVNIWFAHLWSFNEHDCKEDLPDMMSLSEFEFGNSNHQFRGEIYDHFDLLGMSSITEEVLLEYVKDEGGNTEEALNAFQMLDKDKDKTVTFDELLNFPVEDFALLFPSLAQDRSSGPREDLMENDNDNDHDEL</sequence>
<dbReference type="GeneID" id="100375668"/>
<gene>
    <name evidence="6" type="primary">LOC100375668</name>
</gene>
<dbReference type="Gene3D" id="2.60.120.650">
    <property type="entry name" value="Cupin"/>
    <property type="match status" value="1"/>
</dbReference>
<dbReference type="InterPro" id="IPR003347">
    <property type="entry name" value="JmjC_dom"/>
</dbReference>
<dbReference type="InterPro" id="IPR002048">
    <property type="entry name" value="EF_hand_dom"/>
</dbReference>
<dbReference type="SUPFAM" id="SSF51197">
    <property type="entry name" value="Clavaminate synthase-like"/>
    <property type="match status" value="1"/>
</dbReference>
<keyword evidence="1" id="KW-0106">Calcium</keyword>
<evidence type="ECO:0000313" key="6">
    <source>
        <dbReference type="RefSeq" id="XP_006815434.1"/>
    </source>
</evidence>
<dbReference type="Proteomes" id="UP000694865">
    <property type="component" value="Unplaced"/>
</dbReference>
<evidence type="ECO:0000313" key="5">
    <source>
        <dbReference type="Proteomes" id="UP000694865"/>
    </source>
</evidence>